<evidence type="ECO:0000313" key="2">
    <source>
        <dbReference type="EMBL" id="MBG8555982.1"/>
    </source>
</evidence>
<evidence type="ECO:0000313" key="3">
    <source>
        <dbReference type="Proteomes" id="UP000601099"/>
    </source>
</evidence>
<sequence>MTLPLRTLVRLALITAGILLVPLVLTQFSDGEGWNLFDFIVAGGLIFGTGLAYELVASRRGNTAYRLGTGLALAATLLLIWVNLAVGIIGSEDNPANLLFGSVFLIVFLGAILARLQPRGMARTMLAAAGAQFLVPVVAMLIWRPELTMGVAKVLAANLLFVALWVGAGLLFRQASGPRPEAASTASGAA</sequence>
<name>A0ABS0L783_9BACT</name>
<feature type="transmembrane region" description="Helical" evidence="1">
    <location>
        <begin position="155"/>
        <end position="172"/>
    </location>
</feature>
<organism evidence="2 3">
    <name type="scientific">Hymenobacter guriensis</name>
    <dbReference type="NCBI Taxonomy" id="2793065"/>
    <lineage>
        <taxon>Bacteria</taxon>
        <taxon>Pseudomonadati</taxon>
        <taxon>Bacteroidota</taxon>
        <taxon>Cytophagia</taxon>
        <taxon>Cytophagales</taxon>
        <taxon>Hymenobacteraceae</taxon>
        <taxon>Hymenobacter</taxon>
    </lineage>
</organism>
<feature type="transmembrane region" description="Helical" evidence="1">
    <location>
        <begin position="36"/>
        <end position="56"/>
    </location>
</feature>
<evidence type="ECO:0000256" key="1">
    <source>
        <dbReference type="SAM" id="Phobius"/>
    </source>
</evidence>
<comment type="caution">
    <text evidence="2">The sequence shown here is derived from an EMBL/GenBank/DDBJ whole genome shotgun (WGS) entry which is preliminary data.</text>
</comment>
<dbReference type="RefSeq" id="WP_196957003.1">
    <property type="nucleotide sequence ID" value="NZ_JADWYK010000018.1"/>
</dbReference>
<feature type="transmembrane region" description="Helical" evidence="1">
    <location>
        <begin position="126"/>
        <end position="143"/>
    </location>
</feature>
<proteinExistence type="predicted"/>
<dbReference type="Proteomes" id="UP000601099">
    <property type="component" value="Unassembled WGS sequence"/>
</dbReference>
<gene>
    <name evidence="2" type="ORF">I5L79_20735</name>
</gene>
<reference evidence="2 3" key="1">
    <citation type="submission" date="2020-11" db="EMBL/GenBank/DDBJ databases">
        <title>Hymenobacter sp.</title>
        <authorList>
            <person name="Kim M.K."/>
        </authorList>
    </citation>
    <scope>NUCLEOTIDE SEQUENCE [LARGE SCALE GENOMIC DNA]</scope>
    <source>
        <strain evidence="2 3">BT594</strain>
    </source>
</reference>
<keyword evidence="1" id="KW-0472">Membrane</keyword>
<evidence type="ECO:0008006" key="4">
    <source>
        <dbReference type="Google" id="ProtNLM"/>
    </source>
</evidence>
<feature type="transmembrane region" description="Helical" evidence="1">
    <location>
        <begin position="96"/>
        <end position="114"/>
    </location>
</feature>
<keyword evidence="1" id="KW-0812">Transmembrane</keyword>
<accession>A0ABS0L783</accession>
<keyword evidence="3" id="KW-1185">Reference proteome</keyword>
<protein>
    <recommendedName>
        <fullName evidence="4">DUF308 domain-containing protein</fullName>
    </recommendedName>
</protein>
<feature type="transmembrane region" description="Helical" evidence="1">
    <location>
        <begin position="68"/>
        <end position="90"/>
    </location>
</feature>
<dbReference type="EMBL" id="JADWYK010000018">
    <property type="protein sequence ID" value="MBG8555982.1"/>
    <property type="molecule type" value="Genomic_DNA"/>
</dbReference>
<keyword evidence="1" id="KW-1133">Transmembrane helix</keyword>